<reference evidence="1" key="1">
    <citation type="journal article" date="2014" name="Genome Biol.">
        <title>Transcriptome and methylome profiling reveals relics of genome dominance in the mesopolyploid Brassica oleracea.</title>
        <authorList>
            <person name="Parkin I.A."/>
            <person name="Koh C."/>
            <person name="Tang H."/>
            <person name="Robinson S.J."/>
            <person name="Kagale S."/>
            <person name="Clarke W.E."/>
            <person name="Town C.D."/>
            <person name="Nixon J."/>
            <person name="Krishnakumar V."/>
            <person name="Bidwell S.L."/>
            <person name="Denoeud F."/>
            <person name="Belcram H."/>
            <person name="Links M.G."/>
            <person name="Just J."/>
            <person name="Clarke C."/>
            <person name="Bender T."/>
            <person name="Huebert T."/>
            <person name="Mason A.S."/>
            <person name="Pires J.C."/>
            <person name="Barker G."/>
            <person name="Moore J."/>
            <person name="Walley P.G."/>
            <person name="Manoli S."/>
            <person name="Batley J."/>
            <person name="Edwards D."/>
            <person name="Nelson M.N."/>
            <person name="Wang X."/>
            <person name="Paterson A.H."/>
            <person name="King G."/>
            <person name="Bancroft I."/>
            <person name="Chalhoub B."/>
            <person name="Sharpe A.G."/>
        </authorList>
    </citation>
    <scope>NUCLEOTIDE SEQUENCE [LARGE SCALE GENOMIC DNA]</scope>
    <source>
        <strain evidence="1">cv. TO1000</strain>
    </source>
</reference>
<proteinExistence type="predicted"/>
<dbReference type="HOGENOM" id="CLU_3385414_0_0_1"/>
<protein>
    <submittedName>
        <fullName evidence="1">Uncharacterized protein</fullName>
    </submittedName>
</protein>
<evidence type="ECO:0000313" key="2">
    <source>
        <dbReference type="Proteomes" id="UP000032141"/>
    </source>
</evidence>
<dbReference type="Gramene" id="Bo33282s010.1">
    <property type="protein sequence ID" value="Bo33282s010.1"/>
    <property type="gene ID" value="Bo33282s010"/>
</dbReference>
<keyword evidence="2" id="KW-1185">Reference proteome</keyword>
<dbReference type="Proteomes" id="UP000032141">
    <property type="component" value="Unassembled WGS sequence"/>
</dbReference>
<name>A0A0D3AZ62_BRAOL</name>
<evidence type="ECO:0000313" key="1">
    <source>
        <dbReference type="EnsemblPlants" id="Bo33282s010.1"/>
    </source>
</evidence>
<accession>A0A0D3AZ62</accession>
<sequence length="33" mass="3660">MQGSLSRSVSKNQVCYLPFGWGRRIGIGQSFSL</sequence>
<dbReference type="EnsemblPlants" id="Bo33282s010.1">
    <property type="protein sequence ID" value="Bo33282s010.1"/>
    <property type="gene ID" value="Bo33282s010"/>
</dbReference>
<organism evidence="1 2">
    <name type="scientific">Brassica oleracea var. oleracea</name>
    <dbReference type="NCBI Taxonomy" id="109376"/>
    <lineage>
        <taxon>Eukaryota</taxon>
        <taxon>Viridiplantae</taxon>
        <taxon>Streptophyta</taxon>
        <taxon>Embryophyta</taxon>
        <taxon>Tracheophyta</taxon>
        <taxon>Spermatophyta</taxon>
        <taxon>Magnoliopsida</taxon>
        <taxon>eudicotyledons</taxon>
        <taxon>Gunneridae</taxon>
        <taxon>Pentapetalae</taxon>
        <taxon>rosids</taxon>
        <taxon>malvids</taxon>
        <taxon>Brassicales</taxon>
        <taxon>Brassicaceae</taxon>
        <taxon>Brassiceae</taxon>
        <taxon>Brassica</taxon>
    </lineage>
</organism>
<dbReference type="AlphaFoldDB" id="A0A0D3AZ62"/>
<reference evidence="1" key="2">
    <citation type="submission" date="2015-06" db="UniProtKB">
        <authorList>
            <consortium name="EnsemblPlants"/>
        </authorList>
    </citation>
    <scope>IDENTIFICATION</scope>
</reference>